<evidence type="ECO:0000313" key="3">
    <source>
        <dbReference type="Proteomes" id="UP000682733"/>
    </source>
</evidence>
<protein>
    <submittedName>
        <fullName evidence="2">Uncharacterized protein</fullName>
    </submittedName>
</protein>
<dbReference type="Proteomes" id="UP000682733">
    <property type="component" value="Unassembled WGS sequence"/>
</dbReference>
<comment type="caution">
    <text evidence="2">The sequence shown here is derived from an EMBL/GenBank/DDBJ whole genome shotgun (WGS) entry which is preliminary data.</text>
</comment>
<proteinExistence type="predicted"/>
<dbReference type="InterPro" id="IPR036389">
    <property type="entry name" value="RNase_III_sf"/>
</dbReference>
<evidence type="ECO:0000313" key="2">
    <source>
        <dbReference type="EMBL" id="CAF4189977.1"/>
    </source>
</evidence>
<reference evidence="2" key="1">
    <citation type="submission" date="2021-02" db="EMBL/GenBank/DDBJ databases">
        <authorList>
            <person name="Nowell W R."/>
        </authorList>
    </citation>
    <scope>NUCLEOTIDE SEQUENCE</scope>
</reference>
<dbReference type="AlphaFoldDB" id="A0A8S2RXX6"/>
<accession>A0A8S2RXX6</accession>
<dbReference type="GO" id="GO:0006396">
    <property type="term" value="P:RNA processing"/>
    <property type="evidence" value="ECO:0007669"/>
    <property type="project" value="InterPro"/>
</dbReference>
<dbReference type="EMBL" id="CAJNOK010024789">
    <property type="protein sequence ID" value="CAF1381594.1"/>
    <property type="molecule type" value="Genomic_DNA"/>
</dbReference>
<dbReference type="EMBL" id="CAJOBA010046475">
    <property type="protein sequence ID" value="CAF4189977.1"/>
    <property type="molecule type" value="Genomic_DNA"/>
</dbReference>
<dbReference type="SUPFAM" id="SSF69065">
    <property type="entry name" value="RNase III domain-like"/>
    <property type="match status" value="1"/>
</dbReference>
<sequence>MIALSYTNIPHSSMNNNHVTTTIQTLKLPLIDLIYNNLLSTSLINHHNQLTPHILFQAITRRSTGEKTDMENLEILESAGYLTVKKTRFISNLTLYHQMIKKNLKSYLYTQKNVYRGKEANWLPPGYIVMKENIEESNNNNIYELGSLDVFPEDENVIFSSPGQIVSLPSIVCNDQCTSLINDFYHQHKFGNVEQR</sequence>
<organism evidence="2 3">
    <name type="scientific">Didymodactylos carnosus</name>
    <dbReference type="NCBI Taxonomy" id="1234261"/>
    <lineage>
        <taxon>Eukaryota</taxon>
        <taxon>Metazoa</taxon>
        <taxon>Spiralia</taxon>
        <taxon>Gnathifera</taxon>
        <taxon>Rotifera</taxon>
        <taxon>Eurotatoria</taxon>
        <taxon>Bdelloidea</taxon>
        <taxon>Philodinida</taxon>
        <taxon>Philodinidae</taxon>
        <taxon>Didymodactylos</taxon>
    </lineage>
</organism>
<dbReference type="Proteomes" id="UP000677228">
    <property type="component" value="Unassembled WGS sequence"/>
</dbReference>
<name>A0A8S2RXX6_9BILA</name>
<evidence type="ECO:0000313" key="1">
    <source>
        <dbReference type="EMBL" id="CAF1381594.1"/>
    </source>
</evidence>
<dbReference type="GO" id="GO:0004525">
    <property type="term" value="F:ribonuclease III activity"/>
    <property type="evidence" value="ECO:0007669"/>
    <property type="project" value="InterPro"/>
</dbReference>
<gene>
    <name evidence="1" type="ORF">OVA965_LOCUS32135</name>
    <name evidence="2" type="ORF">TMI583_LOCUS32986</name>
</gene>